<organism evidence="4 5">
    <name type="scientific">Streptomyces gamaensis</name>
    <dbReference type="NCBI Taxonomy" id="1763542"/>
    <lineage>
        <taxon>Bacteria</taxon>
        <taxon>Bacillati</taxon>
        <taxon>Actinomycetota</taxon>
        <taxon>Actinomycetes</taxon>
        <taxon>Kitasatosporales</taxon>
        <taxon>Streptomycetaceae</taxon>
        <taxon>Streptomyces</taxon>
    </lineage>
</organism>
<keyword evidence="2" id="KW-0378">Hydrolase</keyword>
<dbReference type="InterPro" id="IPR029058">
    <property type="entry name" value="AB_hydrolase_fold"/>
</dbReference>
<proteinExistence type="inferred from homology"/>
<evidence type="ECO:0000259" key="3">
    <source>
        <dbReference type="SMART" id="SM00824"/>
    </source>
</evidence>
<evidence type="ECO:0000256" key="1">
    <source>
        <dbReference type="ARBA" id="ARBA00007169"/>
    </source>
</evidence>
<evidence type="ECO:0000256" key="2">
    <source>
        <dbReference type="ARBA" id="ARBA00022801"/>
    </source>
</evidence>
<dbReference type="Proteomes" id="UP001596083">
    <property type="component" value="Unassembled WGS sequence"/>
</dbReference>
<evidence type="ECO:0000313" key="5">
    <source>
        <dbReference type="Proteomes" id="UP001596083"/>
    </source>
</evidence>
<dbReference type="RefSeq" id="WP_390318842.1">
    <property type="nucleotide sequence ID" value="NZ_JBHSPB010000014.1"/>
</dbReference>
<evidence type="ECO:0000313" key="4">
    <source>
        <dbReference type="EMBL" id="MFC5722991.1"/>
    </source>
</evidence>
<dbReference type="PANTHER" id="PTHR11487">
    <property type="entry name" value="THIOESTERASE"/>
    <property type="match status" value="1"/>
</dbReference>
<dbReference type="InterPro" id="IPR020802">
    <property type="entry name" value="TesA-like"/>
</dbReference>
<dbReference type="EMBL" id="JBHSPB010000014">
    <property type="protein sequence ID" value="MFC5722991.1"/>
    <property type="molecule type" value="Genomic_DNA"/>
</dbReference>
<dbReference type="SMART" id="SM00824">
    <property type="entry name" value="PKS_TE"/>
    <property type="match status" value="1"/>
</dbReference>
<dbReference type="InterPro" id="IPR012223">
    <property type="entry name" value="TEII"/>
</dbReference>
<dbReference type="PANTHER" id="PTHR11487:SF0">
    <property type="entry name" value="S-ACYL FATTY ACID SYNTHASE THIOESTERASE, MEDIUM CHAIN"/>
    <property type="match status" value="1"/>
</dbReference>
<keyword evidence="5" id="KW-1185">Reference proteome</keyword>
<comment type="caution">
    <text evidence="4">The sequence shown here is derived from an EMBL/GenBank/DDBJ whole genome shotgun (WGS) entry which is preliminary data.</text>
</comment>
<accession>A0ABW0Z2D1</accession>
<dbReference type="Pfam" id="PF00975">
    <property type="entry name" value="Thioesterase"/>
    <property type="match status" value="1"/>
</dbReference>
<feature type="domain" description="Thioesterase TesA-like" evidence="3">
    <location>
        <begin position="32"/>
        <end position="257"/>
    </location>
</feature>
<sequence length="258" mass="27463">MRASPAASTATPWITVHRAAAPGGPAPRRRLVCFPHAGGTAGFYRDWADRLPADCALWAVQYPGRENRIDEPCLDDMSVLAAHLTEVLLPRADVPLTLFGHSMGASVAHEVARRLTAHRPGSVHHLIVSARQGPSRQPAVPPGQMTHLLPDDGVVAALRALGGDVRALADPDLRAVLLPAIRADHRLIESYRPAPGVRLRTDITALAATDDPSAPVTDVAAWAEATHGSFALHTFPGGHFYLAEHRAAVIEAITRALG</sequence>
<dbReference type="SUPFAM" id="SSF53474">
    <property type="entry name" value="alpha/beta-Hydrolases"/>
    <property type="match status" value="1"/>
</dbReference>
<gene>
    <name evidence="4" type="ORF">ACFP1Z_22755</name>
</gene>
<comment type="similarity">
    <text evidence="1">Belongs to the thioesterase family.</text>
</comment>
<dbReference type="InterPro" id="IPR001031">
    <property type="entry name" value="Thioesterase"/>
</dbReference>
<dbReference type="Gene3D" id="3.40.50.1820">
    <property type="entry name" value="alpha/beta hydrolase"/>
    <property type="match status" value="1"/>
</dbReference>
<reference evidence="5" key="1">
    <citation type="journal article" date="2019" name="Int. J. Syst. Evol. Microbiol.">
        <title>The Global Catalogue of Microorganisms (GCM) 10K type strain sequencing project: providing services to taxonomists for standard genome sequencing and annotation.</title>
        <authorList>
            <consortium name="The Broad Institute Genomics Platform"/>
            <consortium name="The Broad Institute Genome Sequencing Center for Infectious Disease"/>
            <person name="Wu L."/>
            <person name="Ma J."/>
        </authorList>
    </citation>
    <scope>NUCLEOTIDE SEQUENCE [LARGE SCALE GENOMIC DNA]</scope>
    <source>
        <strain evidence="5">CGMCC 4.7304</strain>
    </source>
</reference>
<name>A0ABW0Z2D1_9ACTN</name>
<protein>
    <submittedName>
        <fullName evidence="4">Thioesterase II family protein</fullName>
    </submittedName>
</protein>